<evidence type="ECO:0000256" key="1">
    <source>
        <dbReference type="ARBA" id="ARBA00004496"/>
    </source>
</evidence>
<dbReference type="GO" id="GO:0016020">
    <property type="term" value="C:membrane"/>
    <property type="evidence" value="ECO:0007669"/>
    <property type="project" value="GOC"/>
</dbReference>
<evidence type="ECO:0000256" key="16">
    <source>
        <dbReference type="ARBA" id="ARBA00048493"/>
    </source>
</evidence>
<evidence type="ECO:0000256" key="19">
    <source>
        <dbReference type="SAM" id="MobiDB-lite"/>
    </source>
</evidence>
<dbReference type="EC" id="2.3.1.157" evidence="18"/>
<comment type="pathway">
    <text evidence="18">Nucleotide-sugar biosynthesis; UDP-N-acetyl-alpha-D-glucosamine biosynthesis; UDP-N-acetyl-alpha-D-glucosamine from N-acetyl-alpha-D-glucosamine 1-phosphate: step 1/1.</text>
</comment>
<dbReference type="CDD" id="cd03353">
    <property type="entry name" value="LbH_GlmU_C"/>
    <property type="match status" value="1"/>
</dbReference>
<feature type="binding site" evidence="18">
    <location>
        <position position="373"/>
    </location>
    <ligand>
        <name>acetyl-CoA</name>
        <dbReference type="ChEBI" id="CHEBI:57288"/>
    </ligand>
</feature>
<evidence type="ECO:0000256" key="18">
    <source>
        <dbReference type="HAMAP-Rule" id="MF_01631"/>
    </source>
</evidence>
<evidence type="ECO:0000256" key="2">
    <source>
        <dbReference type="ARBA" id="ARBA00007707"/>
    </source>
</evidence>
<feature type="compositionally biased region" description="Low complexity" evidence="19">
    <location>
        <begin position="483"/>
        <end position="494"/>
    </location>
</feature>
<feature type="region of interest" description="Linker" evidence="18">
    <location>
        <begin position="224"/>
        <end position="244"/>
    </location>
</feature>
<comment type="cofactor">
    <cofactor evidence="18">
        <name>Mg(2+)</name>
        <dbReference type="ChEBI" id="CHEBI:18420"/>
    </cofactor>
    <text evidence="18">Binds 1 Mg(2+) ion per subunit.</text>
</comment>
<evidence type="ECO:0000256" key="13">
    <source>
        <dbReference type="ARBA" id="ARBA00023315"/>
    </source>
</evidence>
<feature type="binding site" evidence="18">
    <location>
        <position position="370"/>
    </location>
    <ligand>
        <name>UDP-N-acetyl-alpha-D-glucosamine</name>
        <dbReference type="ChEBI" id="CHEBI:57705"/>
    </ligand>
</feature>
<feature type="binding site" evidence="18">
    <location>
        <begin position="379"/>
        <end position="380"/>
    </location>
    <ligand>
        <name>acetyl-CoA</name>
        <dbReference type="ChEBI" id="CHEBI:57288"/>
    </ligand>
</feature>
<keyword evidence="5 18" id="KW-0808">Transferase</keyword>
<feature type="binding site" evidence="18">
    <location>
        <position position="133"/>
    </location>
    <ligand>
        <name>UDP-N-acetyl-alpha-D-glucosamine</name>
        <dbReference type="ChEBI" id="CHEBI:57705"/>
    </ligand>
</feature>
<evidence type="ECO:0000256" key="3">
    <source>
        <dbReference type="ARBA" id="ARBA00007947"/>
    </source>
</evidence>
<keyword evidence="11 18" id="KW-0573">Peptidoglycan synthesis</keyword>
<dbReference type="InterPro" id="IPR025877">
    <property type="entry name" value="MobA-like_NTP_Trfase"/>
</dbReference>
<evidence type="ECO:0000256" key="12">
    <source>
        <dbReference type="ARBA" id="ARBA00023268"/>
    </source>
</evidence>
<dbReference type="InterPro" id="IPR005882">
    <property type="entry name" value="Bifunctional_GlmU"/>
</dbReference>
<comment type="similarity">
    <text evidence="2 18">In the C-terminal section; belongs to the transferase hexapeptide repeat family.</text>
</comment>
<dbReference type="UniPathway" id="UPA00973"/>
<dbReference type="InterPro" id="IPR038009">
    <property type="entry name" value="GlmU_C_LbH"/>
</dbReference>
<dbReference type="Gene3D" id="3.90.550.10">
    <property type="entry name" value="Spore Coat Polysaccharide Biosynthesis Protein SpsA, Chain A"/>
    <property type="match status" value="1"/>
</dbReference>
<dbReference type="PANTHER" id="PTHR43584">
    <property type="entry name" value="NUCLEOTIDYL TRANSFERASE"/>
    <property type="match status" value="1"/>
</dbReference>
<evidence type="ECO:0000256" key="6">
    <source>
        <dbReference type="ARBA" id="ARBA00022695"/>
    </source>
</evidence>
<dbReference type="UniPathway" id="UPA00113">
    <property type="reaction ID" value="UER00532"/>
</dbReference>
<feature type="region of interest" description="Disordered" evidence="19">
    <location>
        <begin position="448"/>
        <end position="502"/>
    </location>
</feature>
<feature type="binding site" evidence="18">
    <location>
        <begin position="67"/>
        <end position="68"/>
    </location>
    <ligand>
        <name>UDP-N-acetyl-alpha-D-glucosamine</name>
        <dbReference type="ChEBI" id="CHEBI:57705"/>
    </ligand>
</feature>
<gene>
    <name evidence="18 21" type="primary">glmU</name>
    <name evidence="21" type="ORF">HKD39_08895</name>
</gene>
<evidence type="ECO:0000313" key="22">
    <source>
        <dbReference type="Proteomes" id="UP000562984"/>
    </source>
</evidence>
<keyword evidence="22" id="KW-1185">Reference proteome</keyword>
<feature type="binding site" evidence="18">
    <location>
        <position position="416"/>
    </location>
    <ligand>
        <name>acetyl-CoA</name>
        <dbReference type="ChEBI" id="CHEBI:57288"/>
    </ligand>
</feature>
<dbReference type="EC" id="2.7.7.23" evidence="18"/>
<dbReference type="GO" id="GO:0003977">
    <property type="term" value="F:UDP-N-acetylglucosamine diphosphorylase activity"/>
    <property type="evidence" value="ECO:0007669"/>
    <property type="project" value="UniProtKB-UniRule"/>
</dbReference>
<proteinExistence type="inferred from homology"/>
<evidence type="ECO:0000256" key="10">
    <source>
        <dbReference type="ARBA" id="ARBA00022960"/>
    </source>
</evidence>
<dbReference type="InterPro" id="IPR011004">
    <property type="entry name" value="Trimer_LpxA-like_sf"/>
</dbReference>
<dbReference type="HAMAP" id="MF_01631">
    <property type="entry name" value="GlmU"/>
    <property type="match status" value="1"/>
</dbReference>
<keyword evidence="10 18" id="KW-0133">Cell shape</keyword>
<feature type="binding site" evidence="18">
    <location>
        <position position="326"/>
    </location>
    <ligand>
        <name>UDP-N-acetyl-alpha-D-glucosamine</name>
        <dbReference type="ChEBI" id="CHEBI:57705"/>
    </ligand>
</feature>
<feature type="binding site" evidence="18">
    <location>
        <position position="148"/>
    </location>
    <ligand>
        <name>UDP-N-acetyl-alpha-D-glucosamine</name>
        <dbReference type="ChEBI" id="CHEBI:57705"/>
    </ligand>
</feature>
<feature type="region of interest" description="Pyrophosphorylase" evidence="18">
    <location>
        <begin position="1"/>
        <end position="223"/>
    </location>
</feature>
<keyword evidence="9 18" id="KW-0460">Magnesium</keyword>
<evidence type="ECO:0000256" key="8">
    <source>
        <dbReference type="ARBA" id="ARBA00022737"/>
    </source>
</evidence>
<dbReference type="GO" id="GO:0000287">
    <property type="term" value="F:magnesium ion binding"/>
    <property type="evidence" value="ECO:0007669"/>
    <property type="project" value="UniProtKB-UniRule"/>
</dbReference>
<dbReference type="GO" id="GO:0009245">
    <property type="term" value="P:lipid A biosynthetic process"/>
    <property type="evidence" value="ECO:0007669"/>
    <property type="project" value="UniProtKB-UniRule"/>
</dbReference>
<evidence type="ECO:0000256" key="4">
    <source>
        <dbReference type="ARBA" id="ARBA00022490"/>
    </source>
</evidence>
<feature type="binding site" evidence="18">
    <location>
        <position position="344"/>
    </location>
    <ligand>
        <name>UDP-N-acetyl-alpha-D-glucosamine</name>
        <dbReference type="ChEBI" id="CHEBI:57705"/>
    </ligand>
</feature>
<comment type="caution">
    <text evidence="21">The sequence shown here is derived from an EMBL/GenBank/DDBJ whole genome shotgun (WGS) entry which is preliminary data.</text>
</comment>
<feature type="binding site" evidence="18">
    <location>
        <position position="7"/>
    </location>
    <ligand>
        <name>UDP-N-acetyl-alpha-D-glucosamine</name>
        <dbReference type="ChEBI" id="CHEBI:57705"/>
    </ligand>
</feature>
<comment type="caution">
    <text evidence="18">Lacks conserved residue(s) required for the propagation of feature annotation.</text>
</comment>
<name>A0A849A4A3_9ACTN</name>
<protein>
    <recommendedName>
        <fullName evidence="18">Bifunctional protein GlmU</fullName>
    </recommendedName>
    <domain>
        <recommendedName>
            <fullName evidence="18">UDP-N-acetylglucosamine pyrophosphorylase</fullName>
            <ecNumber evidence="18">2.7.7.23</ecNumber>
        </recommendedName>
        <alternativeName>
            <fullName evidence="18">N-acetylglucosamine-1-phosphate uridyltransferase</fullName>
        </alternativeName>
    </domain>
    <domain>
        <recommendedName>
            <fullName evidence="18">Glucosamine-1-phosphate N-acetyltransferase</fullName>
            <ecNumber evidence="18">2.3.1.157</ecNumber>
        </recommendedName>
    </domain>
</protein>
<keyword evidence="8 18" id="KW-0677">Repeat</keyword>
<evidence type="ECO:0000256" key="9">
    <source>
        <dbReference type="ARBA" id="ARBA00022842"/>
    </source>
</evidence>
<dbReference type="GO" id="GO:0006048">
    <property type="term" value="P:UDP-N-acetylglucosamine biosynthetic process"/>
    <property type="evidence" value="ECO:0007669"/>
    <property type="project" value="UniProtKB-UniPathway"/>
</dbReference>
<evidence type="ECO:0000256" key="15">
    <source>
        <dbReference type="ARBA" id="ARBA00048247"/>
    </source>
</evidence>
<accession>A0A849A4A3</accession>
<dbReference type="GO" id="GO:0009252">
    <property type="term" value="P:peptidoglycan biosynthetic process"/>
    <property type="evidence" value="ECO:0007669"/>
    <property type="project" value="UniProtKB-UniRule"/>
</dbReference>
<dbReference type="InterPro" id="IPR001451">
    <property type="entry name" value="Hexapep"/>
</dbReference>
<keyword evidence="4 18" id="KW-0963">Cytoplasm</keyword>
<dbReference type="InterPro" id="IPR029044">
    <property type="entry name" value="Nucleotide-diphossugar_trans"/>
</dbReference>
<feature type="binding site" evidence="18">
    <location>
        <position position="62"/>
    </location>
    <ligand>
        <name>UDP-N-acetyl-alpha-D-glucosamine</name>
        <dbReference type="ChEBI" id="CHEBI:57705"/>
    </ligand>
</feature>
<evidence type="ECO:0000256" key="7">
    <source>
        <dbReference type="ARBA" id="ARBA00022723"/>
    </source>
</evidence>
<evidence type="ECO:0000256" key="5">
    <source>
        <dbReference type="ARBA" id="ARBA00022679"/>
    </source>
</evidence>
<feature type="compositionally biased region" description="Gly residues" evidence="19">
    <location>
        <begin position="471"/>
        <end position="482"/>
    </location>
</feature>
<dbReference type="GO" id="GO:0019134">
    <property type="term" value="F:glucosamine-1-phosphate N-acetyltransferase activity"/>
    <property type="evidence" value="ECO:0007669"/>
    <property type="project" value="UniProtKB-UniRule"/>
</dbReference>
<dbReference type="GO" id="GO:0005737">
    <property type="term" value="C:cytoplasm"/>
    <property type="evidence" value="ECO:0007669"/>
    <property type="project" value="UniProtKB-SubCell"/>
</dbReference>
<keyword evidence="12 18" id="KW-0511">Multifunctional enzyme</keyword>
<dbReference type="CDD" id="cd02540">
    <property type="entry name" value="GT2_GlmU_N_bac"/>
    <property type="match status" value="1"/>
</dbReference>
<dbReference type="Proteomes" id="UP000562984">
    <property type="component" value="Unassembled WGS sequence"/>
</dbReference>
<feature type="region of interest" description="N-acetyltransferase" evidence="18">
    <location>
        <begin position="245"/>
        <end position="502"/>
    </location>
</feature>
<evidence type="ECO:0000256" key="11">
    <source>
        <dbReference type="ARBA" id="ARBA00022984"/>
    </source>
</evidence>
<dbReference type="EMBL" id="JABEND010000004">
    <property type="protein sequence ID" value="NNG35824.1"/>
    <property type="molecule type" value="Genomic_DNA"/>
</dbReference>
<dbReference type="Pfam" id="PF00132">
    <property type="entry name" value="Hexapep"/>
    <property type="match status" value="1"/>
</dbReference>
<comment type="catalytic activity">
    <reaction evidence="16 18">
        <text>N-acetyl-alpha-D-glucosamine 1-phosphate + UTP + H(+) = UDP-N-acetyl-alpha-D-glucosamine + diphosphate</text>
        <dbReference type="Rhea" id="RHEA:13509"/>
        <dbReference type="ChEBI" id="CHEBI:15378"/>
        <dbReference type="ChEBI" id="CHEBI:33019"/>
        <dbReference type="ChEBI" id="CHEBI:46398"/>
        <dbReference type="ChEBI" id="CHEBI:57705"/>
        <dbReference type="ChEBI" id="CHEBI:57776"/>
        <dbReference type="EC" id="2.7.7.23"/>
    </reaction>
</comment>
<feature type="binding site" evidence="18">
    <location>
        <position position="221"/>
    </location>
    <ligand>
        <name>Mg(2+)</name>
        <dbReference type="ChEBI" id="CHEBI:18420"/>
    </ligand>
</feature>
<feature type="binding site" evidence="18">
    <location>
        <begin position="94"/>
        <end position="96"/>
    </location>
    <ligand>
        <name>UDP-N-acetyl-alpha-D-glucosamine</name>
        <dbReference type="ChEBI" id="CHEBI:57705"/>
    </ligand>
</feature>
<keyword evidence="14 18" id="KW-0961">Cell wall biogenesis/degradation</keyword>
<keyword evidence="6 18" id="KW-0548">Nucleotidyltransferase</keyword>
<dbReference type="InterPro" id="IPR018357">
    <property type="entry name" value="Hexapep_transf_CS"/>
</dbReference>
<keyword evidence="7 18" id="KW-0479">Metal-binding</keyword>
<organism evidence="21 22">
    <name type="scientific">Nakamurella aerolata</name>
    <dbReference type="NCBI Taxonomy" id="1656892"/>
    <lineage>
        <taxon>Bacteria</taxon>
        <taxon>Bacillati</taxon>
        <taxon>Actinomycetota</taxon>
        <taxon>Actinomycetes</taxon>
        <taxon>Nakamurellales</taxon>
        <taxon>Nakamurellaceae</taxon>
        <taxon>Nakamurella</taxon>
    </lineage>
</organism>
<comment type="function">
    <text evidence="17 18">Catalyzes the last two sequential reactions in the de novo biosynthetic pathway for UDP-N-acetylglucosamine (UDP-GlcNAc). The C-terminal domain catalyzes the transfer of acetyl group from acetyl coenzyme A to glucosamine-1-phosphate (GlcN-1-P) to produce N-acetylglucosamine-1-phosphate (GlcNAc-1-P), which is converted into UDP-GlcNAc by the transfer of uridine 5-monophosphate (from uridine 5-triphosphate), a reaction catalyzed by the N-terminal domain.</text>
</comment>
<comment type="similarity">
    <text evidence="3 18">In the N-terminal section; belongs to the N-acetylglucosamine-1-phosphate uridyltransferase family.</text>
</comment>
<dbReference type="Pfam" id="PF12804">
    <property type="entry name" value="NTP_transf_3"/>
    <property type="match status" value="1"/>
</dbReference>
<evidence type="ECO:0000313" key="21">
    <source>
        <dbReference type="EMBL" id="NNG35824.1"/>
    </source>
</evidence>
<dbReference type="AlphaFoldDB" id="A0A849A4A3"/>
<comment type="catalytic activity">
    <reaction evidence="15 18">
        <text>alpha-D-glucosamine 1-phosphate + acetyl-CoA = N-acetyl-alpha-D-glucosamine 1-phosphate + CoA + H(+)</text>
        <dbReference type="Rhea" id="RHEA:13725"/>
        <dbReference type="ChEBI" id="CHEBI:15378"/>
        <dbReference type="ChEBI" id="CHEBI:57287"/>
        <dbReference type="ChEBI" id="CHEBI:57288"/>
        <dbReference type="ChEBI" id="CHEBI:57776"/>
        <dbReference type="ChEBI" id="CHEBI:58516"/>
        <dbReference type="EC" id="2.3.1.157"/>
    </reaction>
</comment>
<dbReference type="GO" id="GO:0000902">
    <property type="term" value="P:cell morphogenesis"/>
    <property type="evidence" value="ECO:0007669"/>
    <property type="project" value="UniProtKB-UniRule"/>
</dbReference>
<dbReference type="SUPFAM" id="SSF51161">
    <property type="entry name" value="Trimeric LpxA-like enzymes"/>
    <property type="match status" value="1"/>
</dbReference>
<reference evidence="21 22" key="1">
    <citation type="submission" date="2020-05" db="EMBL/GenBank/DDBJ databases">
        <title>Nakamurella sp. DB0629 isolated from air conditioner.</title>
        <authorList>
            <person name="Kim D.H."/>
            <person name="Kim D.-U."/>
        </authorList>
    </citation>
    <scope>NUCLEOTIDE SEQUENCE [LARGE SCALE GENOMIC DNA]</scope>
    <source>
        <strain evidence="21 22">DB0629</strain>
    </source>
</reference>
<comment type="pathway">
    <text evidence="18">Nucleotide-sugar biosynthesis; UDP-N-acetyl-alpha-D-glucosamine biosynthesis; N-acetyl-alpha-D-glucosamine 1-phosphate from alpha-D-glucosamine 6-phosphate (route II): step 2/2.</text>
</comment>
<dbReference type="SUPFAM" id="SSF53448">
    <property type="entry name" value="Nucleotide-diphospho-sugar transferases"/>
    <property type="match status" value="1"/>
</dbReference>
<dbReference type="PANTHER" id="PTHR43584:SF3">
    <property type="entry name" value="BIFUNCTIONAL PROTEIN GLMU"/>
    <property type="match status" value="1"/>
</dbReference>
<dbReference type="GO" id="GO:0071555">
    <property type="term" value="P:cell wall organization"/>
    <property type="evidence" value="ECO:0007669"/>
    <property type="project" value="UniProtKB-KW"/>
</dbReference>
<feature type="domain" description="MobA-like NTP transferase" evidence="20">
    <location>
        <begin position="6"/>
        <end position="130"/>
    </location>
</feature>
<evidence type="ECO:0000256" key="17">
    <source>
        <dbReference type="ARBA" id="ARBA00049628"/>
    </source>
</evidence>
<dbReference type="NCBIfam" id="TIGR01173">
    <property type="entry name" value="glmU"/>
    <property type="match status" value="1"/>
</dbReference>
<evidence type="ECO:0000259" key="20">
    <source>
        <dbReference type="Pfam" id="PF12804"/>
    </source>
</evidence>
<dbReference type="InterPro" id="IPR050065">
    <property type="entry name" value="GlmU-like"/>
</dbReference>
<feature type="binding site" evidence="18">
    <location>
        <position position="96"/>
    </location>
    <ligand>
        <name>Mg(2+)</name>
        <dbReference type="ChEBI" id="CHEBI:18420"/>
    </ligand>
</feature>
<feature type="binding site" evidence="18">
    <location>
        <position position="163"/>
    </location>
    <ligand>
        <name>UDP-N-acetyl-alpha-D-glucosamine</name>
        <dbReference type="ChEBI" id="CHEBI:57705"/>
    </ligand>
</feature>
<feature type="binding site" evidence="18">
    <location>
        <position position="433"/>
    </location>
    <ligand>
        <name>acetyl-CoA</name>
        <dbReference type="ChEBI" id="CHEBI:57288"/>
    </ligand>
</feature>
<dbReference type="Gene3D" id="2.160.10.10">
    <property type="entry name" value="Hexapeptide repeat proteins"/>
    <property type="match status" value="1"/>
</dbReference>
<comment type="subcellular location">
    <subcellularLocation>
        <location evidence="1 18">Cytoplasm</location>
    </subcellularLocation>
</comment>
<comment type="pathway">
    <text evidence="18">Bacterial outer membrane biogenesis; LPS lipid A biosynthesis.</text>
</comment>
<keyword evidence="13 18" id="KW-0012">Acyltransferase</keyword>
<evidence type="ECO:0000256" key="14">
    <source>
        <dbReference type="ARBA" id="ARBA00023316"/>
    </source>
</evidence>
<dbReference type="PROSITE" id="PS00101">
    <property type="entry name" value="HEXAPEP_TRANSFERASES"/>
    <property type="match status" value="2"/>
</dbReference>
<dbReference type="GO" id="GO:0008360">
    <property type="term" value="P:regulation of cell shape"/>
    <property type="evidence" value="ECO:0007669"/>
    <property type="project" value="UniProtKB-KW"/>
</dbReference>
<feature type="binding site" evidence="18">
    <location>
        <position position="359"/>
    </location>
    <ligand>
        <name>UDP-N-acetyl-alpha-D-glucosamine</name>
        <dbReference type="ChEBI" id="CHEBI:57705"/>
    </ligand>
</feature>
<sequence>MRSALPKVLHPIAGRPLVWHALRAAAGLSPERLVAVLGNGREQVAEFLRGAADLPPVIEAVQDQQLGTGHAVACALDALRGNGFEPAGTVIVSYGDVPLLTTDTLAALAADHAAAGNAVTVLTATVGDPTGYGRITRDADGGLAGIVEHKDATDAQRGITEINSGVYAFDGAVLAELLPRIGSANAQGEVYLTDAVALAKADGRNVGTSHADDPIETEGVNDRVQLAQLSAVLRDRIVQQHQRAGVTFLDPASAWVHTDVQIGQDTSIGPGVQLEAGSQIGSGVRIGPDVTLSNCRVGDGAQVVRAHCLDSDIGAGATVGPYSYLRQRAVLAAGSKVGTFVELKKTQVGAGAKVPHQTYLGDATVGAGSNVGAGVITANYDGTSKFETHIGAASFVGSNVTLVAPVTLADGSYVATGSTVTDDVPPGALAVARGRQYNSDGWVLRKHPGTAMDRAARSAGAVDRDRTDPGTGSGLGGAGAGAGPDATTDAITDATGREDNRG</sequence>
<feature type="binding site" evidence="18">
    <location>
        <position position="398"/>
    </location>
    <ligand>
        <name>acetyl-CoA</name>
        <dbReference type="ChEBI" id="CHEBI:57288"/>
    </ligand>
</feature>
<comment type="subunit">
    <text evidence="18">Homotrimer.</text>
</comment>
<feature type="binding site" evidence="18">
    <location>
        <position position="221"/>
    </location>
    <ligand>
        <name>UDP-N-acetyl-alpha-D-glucosamine</name>
        <dbReference type="ChEBI" id="CHEBI:57705"/>
    </ligand>
</feature>
<feature type="active site" description="Proton acceptor" evidence="18">
    <location>
        <position position="356"/>
    </location>
</feature>